<dbReference type="GO" id="GO:0006355">
    <property type="term" value="P:regulation of DNA-templated transcription"/>
    <property type="evidence" value="ECO:0000318"/>
    <property type="project" value="GO_Central"/>
</dbReference>
<dbReference type="AlphaFoldDB" id="A0A9R0IK61"/>
<keyword evidence="3" id="KW-0238">DNA-binding</keyword>
<feature type="domain" description="WRKY" evidence="6">
    <location>
        <begin position="96"/>
        <end position="159"/>
    </location>
</feature>
<reference evidence="7" key="1">
    <citation type="journal article" date="2021" name="Nat. Commun.">
        <title>Genomic analyses provide insights into spinach domestication and the genetic basis of agronomic traits.</title>
        <authorList>
            <person name="Cai X."/>
            <person name="Sun X."/>
            <person name="Xu C."/>
            <person name="Sun H."/>
            <person name="Wang X."/>
            <person name="Ge C."/>
            <person name="Zhang Z."/>
            <person name="Wang Q."/>
            <person name="Fei Z."/>
            <person name="Jiao C."/>
            <person name="Wang Q."/>
        </authorList>
    </citation>
    <scope>NUCLEOTIDE SEQUENCE [LARGE SCALE GENOMIC DNA]</scope>
    <source>
        <strain evidence="7">cv. Varoflay</strain>
    </source>
</reference>
<keyword evidence="2" id="KW-0805">Transcription regulation</keyword>
<dbReference type="Gene3D" id="2.20.25.80">
    <property type="entry name" value="WRKY domain"/>
    <property type="match status" value="1"/>
</dbReference>
<dbReference type="PANTHER" id="PTHR31282">
    <property type="entry name" value="WRKY TRANSCRIPTION FACTOR 21-RELATED"/>
    <property type="match status" value="1"/>
</dbReference>
<reference evidence="8" key="2">
    <citation type="submission" date="2025-08" db="UniProtKB">
        <authorList>
            <consortium name="RefSeq"/>
        </authorList>
    </citation>
    <scope>IDENTIFICATION</scope>
    <source>
        <tissue evidence="8">Leaf</tissue>
    </source>
</reference>
<dbReference type="KEGG" id="soe:110789295"/>
<sequence>MDMKTVEEELKRGWEATSQLRALLFPPQLECGIESSNRELNRYYDNELIIPFLESQYTTIINSFNTSISILKQFSESSKPSINHKINRCRKSRTIETPNLAPDGYAWRKYGQKPILNSKHPREYYRCAYREDQNCQATKHVQKISNNPTKYRIIHYACHTCHPLLNNNNNNNNNIIPEINMLDSSEKDVTNLISFESKKPTQNLNSDALISSSFSTNVHLQRNGDQFASLKTPNPSIGDDFTIDCVNQQPNYMDMASSYVDVEGCTNNQFCDFDDSLNLQHLQFSEMNHVYKWE</sequence>
<dbReference type="SUPFAM" id="SSF118290">
    <property type="entry name" value="WRKY DNA-binding domain"/>
    <property type="match status" value="1"/>
</dbReference>
<dbReference type="RefSeq" id="XP_021849634.2">
    <property type="nucleotide sequence ID" value="XM_021993942.2"/>
</dbReference>
<accession>A0A9R0IK61</accession>
<gene>
    <name evidence="8" type="primary">LOC110789295</name>
</gene>
<evidence type="ECO:0000259" key="6">
    <source>
        <dbReference type="PROSITE" id="PS50811"/>
    </source>
</evidence>
<dbReference type="GO" id="GO:0003700">
    <property type="term" value="F:DNA-binding transcription factor activity"/>
    <property type="evidence" value="ECO:0000318"/>
    <property type="project" value="GO_Central"/>
</dbReference>
<dbReference type="GO" id="GO:0005634">
    <property type="term" value="C:nucleus"/>
    <property type="evidence" value="ECO:0000318"/>
    <property type="project" value="GO_Central"/>
</dbReference>
<evidence type="ECO:0000256" key="3">
    <source>
        <dbReference type="ARBA" id="ARBA00023125"/>
    </source>
</evidence>
<dbReference type="InterPro" id="IPR036576">
    <property type="entry name" value="WRKY_dom_sf"/>
</dbReference>
<dbReference type="Proteomes" id="UP000813463">
    <property type="component" value="Chromosome 4"/>
</dbReference>
<proteinExistence type="predicted"/>
<comment type="subcellular location">
    <subcellularLocation>
        <location evidence="1">Nucleus</location>
    </subcellularLocation>
</comment>
<evidence type="ECO:0000256" key="2">
    <source>
        <dbReference type="ARBA" id="ARBA00023015"/>
    </source>
</evidence>
<evidence type="ECO:0000256" key="1">
    <source>
        <dbReference type="ARBA" id="ARBA00004123"/>
    </source>
</evidence>
<keyword evidence="7" id="KW-1185">Reference proteome</keyword>
<dbReference type="SMART" id="SM00774">
    <property type="entry name" value="WRKY"/>
    <property type="match status" value="1"/>
</dbReference>
<evidence type="ECO:0000313" key="7">
    <source>
        <dbReference type="Proteomes" id="UP000813463"/>
    </source>
</evidence>
<dbReference type="GeneID" id="110789295"/>
<protein>
    <submittedName>
        <fullName evidence="8">WRKY DNA-binding transcription factor 70-like</fullName>
    </submittedName>
</protein>
<evidence type="ECO:0000256" key="5">
    <source>
        <dbReference type="ARBA" id="ARBA00023242"/>
    </source>
</evidence>
<dbReference type="PROSITE" id="PS50811">
    <property type="entry name" value="WRKY"/>
    <property type="match status" value="1"/>
</dbReference>
<organism evidence="7 8">
    <name type="scientific">Spinacia oleracea</name>
    <name type="common">Spinach</name>
    <dbReference type="NCBI Taxonomy" id="3562"/>
    <lineage>
        <taxon>Eukaryota</taxon>
        <taxon>Viridiplantae</taxon>
        <taxon>Streptophyta</taxon>
        <taxon>Embryophyta</taxon>
        <taxon>Tracheophyta</taxon>
        <taxon>Spermatophyta</taxon>
        <taxon>Magnoliopsida</taxon>
        <taxon>eudicotyledons</taxon>
        <taxon>Gunneridae</taxon>
        <taxon>Pentapetalae</taxon>
        <taxon>Caryophyllales</taxon>
        <taxon>Chenopodiaceae</taxon>
        <taxon>Chenopodioideae</taxon>
        <taxon>Anserineae</taxon>
        <taxon>Spinacia</taxon>
    </lineage>
</organism>
<dbReference type="InterPro" id="IPR044810">
    <property type="entry name" value="WRKY_plant"/>
</dbReference>
<dbReference type="GO" id="GO:0000976">
    <property type="term" value="F:transcription cis-regulatory region binding"/>
    <property type="evidence" value="ECO:0000318"/>
    <property type="project" value="GO_Central"/>
</dbReference>
<dbReference type="Pfam" id="PF03106">
    <property type="entry name" value="WRKY"/>
    <property type="match status" value="1"/>
</dbReference>
<evidence type="ECO:0000313" key="8">
    <source>
        <dbReference type="RefSeq" id="XP_021849634.2"/>
    </source>
</evidence>
<name>A0A9R0IK61_SPIOL</name>
<evidence type="ECO:0000256" key="4">
    <source>
        <dbReference type="ARBA" id="ARBA00023163"/>
    </source>
</evidence>
<dbReference type="InterPro" id="IPR003657">
    <property type="entry name" value="WRKY_dom"/>
</dbReference>
<keyword evidence="4" id="KW-0804">Transcription</keyword>
<keyword evidence="5" id="KW-0539">Nucleus</keyword>